<dbReference type="AlphaFoldDB" id="A0A7W2DP67"/>
<dbReference type="Pfam" id="PF13474">
    <property type="entry name" value="SnoaL_3"/>
    <property type="match status" value="1"/>
</dbReference>
<gene>
    <name evidence="2" type="ORF">H1X69_03195</name>
</gene>
<sequence length="123" mass="13568">MTVTAAQETVLLDVMDRWKAAVDAHEPEEVAALFREDAVFQGLHPYSVGRQGVAAYYASQPAGLGAVYEVLETRALTDDVLLGYLGVDFTFTDRPDLHVTLSVVLTREAGQWSLAHYQVTRLD</sequence>
<reference evidence="2 3" key="1">
    <citation type="submission" date="2020-07" db="EMBL/GenBank/DDBJ databases">
        <title>Differential regulation of undecylprodigiosin biosynthesis in the yeast-scavenging Streptomyces strain MBK6.</title>
        <authorList>
            <person name="Baral B."/>
            <person name="Siitonen V."/>
            <person name="Laughlin M."/>
            <person name="Yamada K."/>
            <person name="Ilomaeki M."/>
            <person name="Metsae-Ketelae M."/>
            <person name="Niemi J."/>
        </authorList>
    </citation>
    <scope>NUCLEOTIDE SEQUENCE [LARGE SCALE GENOMIC DNA]</scope>
    <source>
        <strain evidence="2 3">MBK6</strain>
    </source>
</reference>
<dbReference type="Gene3D" id="3.10.450.50">
    <property type="match status" value="1"/>
</dbReference>
<comment type="caution">
    <text evidence="2">The sequence shown here is derived from an EMBL/GenBank/DDBJ whole genome shotgun (WGS) entry which is preliminary data.</text>
</comment>
<organism evidence="2 3">
    <name type="scientific">Streptomyces griseoaurantiacus</name>
    <dbReference type="NCBI Taxonomy" id="68213"/>
    <lineage>
        <taxon>Bacteria</taxon>
        <taxon>Bacillati</taxon>
        <taxon>Actinomycetota</taxon>
        <taxon>Actinomycetes</taxon>
        <taxon>Kitasatosporales</taxon>
        <taxon>Streptomycetaceae</taxon>
        <taxon>Streptomyces</taxon>
        <taxon>Streptomyces aurantiacus group</taxon>
    </lineage>
</organism>
<dbReference type="Proteomes" id="UP000587608">
    <property type="component" value="Unassembled WGS sequence"/>
</dbReference>
<evidence type="ECO:0000313" key="3">
    <source>
        <dbReference type="Proteomes" id="UP000587608"/>
    </source>
</evidence>
<dbReference type="RefSeq" id="WP_191851842.1">
    <property type="nucleotide sequence ID" value="NZ_JACERG010000003.1"/>
</dbReference>
<evidence type="ECO:0000313" key="2">
    <source>
        <dbReference type="EMBL" id="MBA5220424.1"/>
    </source>
</evidence>
<feature type="domain" description="SnoaL-like" evidence="1">
    <location>
        <begin position="13"/>
        <end position="118"/>
    </location>
</feature>
<dbReference type="EMBL" id="JACERG010000003">
    <property type="protein sequence ID" value="MBA5220424.1"/>
    <property type="molecule type" value="Genomic_DNA"/>
</dbReference>
<dbReference type="InterPro" id="IPR011944">
    <property type="entry name" value="Steroid_delta5-4_isomerase"/>
</dbReference>
<dbReference type="NCBIfam" id="TIGR02246">
    <property type="entry name" value="SgcJ/EcaC family oxidoreductase"/>
    <property type="match status" value="1"/>
</dbReference>
<protein>
    <submittedName>
        <fullName evidence="2">SgcJ/EcaC family oxidoreductase</fullName>
    </submittedName>
</protein>
<dbReference type="InterPro" id="IPR037401">
    <property type="entry name" value="SnoaL-like"/>
</dbReference>
<proteinExistence type="predicted"/>
<dbReference type="InterPro" id="IPR032710">
    <property type="entry name" value="NTF2-like_dom_sf"/>
</dbReference>
<name>A0A7W2DP67_9ACTN</name>
<evidence type="ECO:0000259" key="1">
    <source>
        <dbReference type="Pfam" id="PF13474"/>
    </source>
</evidence>
<accession>A0A7W2DP67</accession>
<dbReference type="SUPFAM" id="SSF54427">
    <property type="entry name" value="NTF2-like"/>
    <property type="match status" value="1"/>
</dbReference>